<evidence type="ECO:0000313" key="12">
    <source>
        <dbReference type="EMBL" id="RWQ95904.1"/>
    </source>
</evidence>
<feature type="non-terminal residue" evidence="12">
    <location>
        <position position="1"/>
    </location>
</feature>
<dbReference type="EMBL" id="RCNU01000004">
    <property type="protein sequence ID" value="RWQ95904.1"/>
    <property type="molecule type" value="Genomic_DNA"/>
</dbReference>
<keyword evidence="7" id="KW-0067">ATP-binding</keyword>
<evidence type="ECO:0000313" key="13">
    <source>
        <dbReference type="Proteomes" id="UP000283841"/>
    </source>
</evidence>
<dbReference type="InterPro" id="IPR027417">
    <property type="entry name" value="P-loop_NTPase"/>
</dbReference>
<keyword evidence="5" id="KW-0812">Transmembrane</keyword>
<sequence length="213" mass="23442">IKTGEKVAVCGPSGSGKTSVIMTLLQMTKVKSGSVSIDKRDLASIQPSDIRLRLNVTPQDPYLMPGTIRLNIDPHTVASDDEILRAVKKVGLWRQIQTNGGLDGDLKDSKWSMGERQLLALARALTPRSPILILDEATSNVDRETESITQKVIETEFANKTIIAVTHRLRYITKSDRVALIKNGELVEFDSPSALLARESEFAGFFTAFRGSF</sequence>
<dbReference type="GO" id="GO:0005886">
    <property type="term" value="C:plasma membrane"/>
    <property type="evidence" value="ECO:0007669"/>
    <property type="project" value="UniProtKB-SubCell"/>
</dbReference>
<evidence type="ECO:0000256" key="10">
    <source>
        <dbReference type="ARBA" id="ARBA00023180"/>
    </source>
</evidence>
<dbReference type="FunFam" id="3.40.50.300:FF:002145">
    <property type="entry name" value="ABC transporter (MsbA subfamily)"/>
    <property type="match status" value="1"/>
</dbReference>
<dbReference type="VEuPathDB" id="FungiDB:C8Q69DRAFT_401531"/>
<evidence type="ECO:0000256" key="6">
    <source>
        <dbReference type="ARBA" id="ARBA00022741"/>
    </source>
</evidence>
<comment type="similarity">
    <text evidence="2">Belongs to the ABC transporter superfamily. ABCC family. Conjugate transporter (TC 3.A.1.208) subfamily.</text>
</comment>
<keyword evidence="12" id="KW-0378">Hydrolase</keyword>
<dbReference type="InterPro" id="IPR050173">
    <property type="entry name" value="ABC_transporter_C-like"/>
</dbReference>
<evidence type="ECO:0000259" key="11">
    <source>
        <dbReference type="PROSITE" id="PS50893"/>
    </source>
</evidence>
<comment type="subcellular location">
    <subcellularLocation>
        <location evidence="1">Cell membrane</location>
        <topology evidence="1">Multi-pass membrane protein</topology>
    </subcellularLocation>
</comment>
<dbReference type="PANTHER" id="PTHR24223:SF404">
    <property type="entry name" value="ABC MULTIDRUG TRANSPORTER (EUROFUNG)-RELATED"/>
    <property type="match status" value="1"/>
</dbReference>
<evidence type="ECO:0000256" key="2">
    <source>
        <dbReference type="ARBA" id="ARBA00009726"/>
    </source>
</evidence>
<gene>
    <name evidence="12" type="ORF">C8Q69DRAFT_401531</name>
</gene>
<dbReference type="SUPFAM" id="SSF52540">
    <property type="entry name" value="P-loop containing nucleoside triphosphate hydrolases"/>
    <property type="match status" value="1"/>
</dbReference>
<evidence type="ECO:0000256" key="1">
    <source>
        <dbReference type="ARBA" id="ARBA00004651"/>
    </source>
</evidence>
<dbReference type="SMART" id="SM00382">
    <property type="entry name" value="AAA"/>
    <property type="match status" value="1"/>
</dbReference>
<dbReference type="GO" id="GO:0016887">
    <property type="term" value="F:ATP hydrolysis activity"/>
    <property type="evidence" value="ECO:0007669"/>
    <property type="project" value="InterPro"/>
</dbReference>
<dbReference type="STRING" id="264951.A0A443HVZ4"/>
<keyword evidence="6" id="KW-0547">Nucleotide-binding</keyword>
<feature type="domain" description="ABC transporter" evidence="11">
    <location>
        <begin position="1"/>
        <end position="208"/>
    </location>
</feature>
<evidence type="ECO:0000256" key="3">
    <source>
        <dbReference type="ARBA" id="ARBA00022448"/>
    </source>
</evidence>
<dbReference type="RefSeq" id="XP_028485549.1">
    <property type="nucleotide sequence ID" value="XM_028627934.1"/>
</dbReference>
<evidence type="ECO:0000256" key="7">
    <source>
        <dbReference type="ARBA" id="ARBA00022840"/>
    </source>
</evidence>
<keyword evidence="8" id="KW-1133">Transmembrane helix</keyword>
<dbReference type="InterPro" id="IPR003439">
    <property type="entry name" value="ABC_transporter-like_ATP-bd"/>
</dbReference>
<evidence type="ECO:0000256" key="8">
    <source>
        <dbReference type="ARBA" id="ARBA00022989"/>
    </source>
</evidence>
<dbReference type="AlphaFoldDB" id="A0A443HVZ4"/>
<dbReference type="Gene3D" id="3.40.50.300">
    <property type="entry name" value="P-loop containing nucleotide triphosphate hydrolases"/>
    <property type="match status" value="1"/>
</dbReference>
<dbReference type="GO" id="GO:0005524">
    <property type="term" value="F:ATP binding"/>
    <property type="evidence" value="ECO:0007669"/>
    <property type="project" value="UniProtKB-KW"/>
</dbReference>
<dbReference type="Pfam" id="PF00005">
    <property type="entry name" value="ABC_tran"/>
    <property type="match status" value="1"/>
</dbReference>
<keyword evidence="3" id="KW-0813">Transport</keyword>
<dbReference type="InterPro" id="IPR003593">
    <property type="entry name" value="AAA+_ATPase"/>
</dbReference>
<keyword evidence="4" id="KW-1003">Cell membrane</keyword>
<proteinExistence type="inferred from homology"/>
<reference evidence="12 13" key="1">
    <citation type="journal article" date="2018" name="Front. Microbiol.">
        <title>Genomic and genetic insights into a cosmopolitan fungus, Paecilomyces variotii (Eurotiales).</title>
        <authorList>
            <person name="Urquhart A.S."/>
            <person name="Mondo S.J."/>
            <person name="Makela M.R."/>
            <person name="Hane J.K."/>
            <person name="Wiebenga A."/>
            <person name="He G."/>
            <person name="Mihaltcheva S."/>
            <person name="Pangilinan J."/>
            <person name="Lipzen A."/>
            <person name="Barry K."/>
            <person name="de Vries R.P."/>
            <person name="Grigoriev I.V."/>
            <person name="Idnurm A."/>
        </authorList>
    </citation>
    <scope>NUCLEOTIDE SEQUENCE [LARGE SCALE GENOMIC DNA]</scope>
    <source>
        <strain evidence="12 13">CBS 101075</strain>
    </source>
</reference>
<evidence type="ECO:0000256" key="9">
    <source>
        <dbReference type="ARBA" id="ARBA00023136"/>
    </source>
</evidence>
<dbReference type="Proteomes" id="UP000283841">
    <property type="component" value="Unassembled WGS sequence"/>
</dbReference>
<keyword evidence="10" id="KW-0325">Glycoprotein</keyword>
<accession>A0A443HVZ4</accession>
<dbReference type="GeneID" id="39597211"/>
<keyword evidence="13" id="KW-1185">Reference proteome</keyword>
<organism evidence="12 13">
    <name type="scientific">Byssochlamys spectabilis</name>
    <name type="common">Paecilomyces variotii</name>
    <dbReference type="NCBI Taxonomy" id="264951"/>
    <lineage>
        <taxon>Eukaryota</taxon>
        <taxon>Fungi</taxon>
        <taxon>Dikarya</taxon>
        <taxon>Ascomycota</taxon>
        <taxon>Pezizomycotina</taxon>
        <taxon>Eurotiomycetes</taxon>
        <taxon>Eurotiomycetidae</taxon>
        <taxon>Eurotiales</taxon>
        <taxon>Thermoascaceae</taxon>
        <taxon>Paecilomyces</taxon>
    </lineage>
</organism>
<dbReference type="GO" id="GO:0042626">
    <property type="term" value="F:ATPase-coupled transmembrane transporter activity"/>
    <property type="evidence" value="ECO:0007669"/>
    <property type="project" value="TreeGrafter"/>
</dbReference>
<dbReference type="PROSITE" id="PS50893">
    <property type="entry name" value="ABC_TRANSPORTER_2"/>
    <property type="match status" value="1"/>
</dbReference>
<dbReference type="PANTHER" id="PTHR24223">
    <property type="entry name" value="ATP-BINDING CASSETTE SUB-FAMILY C"/>
    <property type="match status" value="1"/>
</dbReference>
<protein>
    <submittedName>
        <fullName evidence="12">P-loop containing nucleoside triphosphate hydrolase protein</fullName>
    </submittedName>
</protein>
<evidence type="ECO:0000256" key="5">
    <source>
        <dbReference type="ARBA" id="ARBA00022692"/>
    </source>
</evidence>
<name>A0A443HVZ4_BYSSP</name>
<comment type="caution">
    <text evidence="12">The sequence shown here is derived from an EMBL/GenBank/DDBJ whole genome shotgun (WGS) entry which is preliminary data.</text>
</comment>
<evidence type="ECO:0000256" key="4">
    <source>
        <dbReference type="ARBA" id="ARBA00022475"/>
    </source>
</evidence>
<keyword evidence="9" id="KW-0472">Membrane</keyword>